<gene>
    <name evidence="1" type="ORF">GCM10025783_25250</name>
</gene>
<evidence type="ECO:0000313" key="2">
    <source>
        <dbReference type="Proteomes" id="UP001500121"/>
    </source>
</evidence>
<organism evidence="1 2">
    <name type="scientific">Amnibacterium soli</name>
    <dbReference type="NCBI Taxonomy" id="1282736"/>
    <lineage>
        <taxon>Bacteria</taxon>
        <taxon>Bacillati</taxon>
        <taxon>Actinomycetota</taxon>
        <taxon>Actinomycetes</taxon>
        <taxon>Micrococcales</taxon>
        <taxon>Microbacteriaceae</taxon>
        <taxon>Amnibacterium</taxon>
    </lineage>
</organism>
<name>A0ABP8ZB74_9MICO</name>
<reference evidence="2" key="1">
    <citation type="journal article" date="2019" name="Int. J. Syst. Evol. Microbiol.">
        <title>The Global Catalogue of Microorganisms (GCM) 10K type strain sequencing project: providing services to taxonomists for standard genome sequencing and annotation.</title>
        <authorList>
            <consortium name="The Broad Institute Genomics Platform"/>
            <consortium name="The Broad Institute Genome Sequencing Center for Infectious Disease"/>
            <person name="Wu L."/>
            <person name="Ma J."/>
        </authorList>
    </citation>
    <scope>NUCLEOTIDE SEQUENCE [LARGE SCALE GENOMIC DNA]</scope>
    <source>
        <strain evidence="2">JCM 19015</strain>
    </source>
</reference>
<keyword evidence="2" id="KW-1185">Reference proteome</keyword>
<protein>
    <recommendedName>
        <fullName evidence="3">SGNH hydrolase-type esterase domain-containing protein</fullName>
    </recommendedName>
</protein>
<accession>A0ABP8ZB74</accession>
<sequence length="228" mass="24427">MLPCMAAGAWVRFYFAARAARFRFRGVRPSQGASVQVEGAAPLRILLAGAGLAAGYSVRTHDEGLAGALASAVGKESGRGVRVDLRVAPTLAARNAVELLGPNGSHTYDLAVFAPCFLEANFAPGAGMPRHGAEIQRHLLETGSDRLTVVMVGIPRPTRYSLLNVRATEAASETNRAMRLNARDDPRVIVVEPPEFESIDSSDPFDQRYHAELGRRIADALPALGRRA</sequence>
<evidence type="ECO:0008006" key="3">
    <source>
        <dbReference type="Google" id="ProtNLM"/>
    </source>
</evidence>
<dbReference type="Proteomes" id="UP001500121">
    <property type="component" value="Unassembled WGS sequence"/>
</dbReference>
<proteinExistence type="predicted"/>
<comment type="caution">
    <text evidence="1">The sequence shown here is derived from an EMBL/GenBank/DDBJ whole genome shotgun (WGS) entry which is preliminary data.</text>
</comment>
<dbReference type="EMBL" id="BAABLP010000005">
    <property type="protein sequence ID" value="GAA4751577.1"/>
    <property type="molecule type" value="Genomic_DNA"/>
</dbReference>
<evidence type="ECO:0000313" key="1">
    <source>
        <dbReference type="EMBL" id="GAA4751577.1"/>
    </source>
</evidence>